<dbReference type="AlphaFoldDB" id="A0A4R1CFT1"/>
<dbReference type="SUPFAM" id="SSF53335">
    <property type="entry name" value="S-adenosyl-L-methionine-dependent methyltransferases"/>
    <property type="match status" value="1"/>
</dbReference>
<name>A0A4R1CFT1_9ACTN</name>
<protein>
    <recommendedName>
        <fullName evidence="3">Sugar O-methyltransferase</fullName>
    </recommendedName>
</protein>
<gene>
    <name evidence="1" type="ORF">EPD65_04615</name>
</gene>
<evidence type="ECO:0000313" key="1">
    <source>
        <dbReference type="EMBL" id="TCJ30173.1"/>
    </source>
</evidence>
<proteinExistence type="predicted"/>
<evidence type="ECO:0008006" key="3">
    <source>
        <dbReference type="Google" id="ProtNLM"/>
    </source>
</evidence>
<evidence type="ECO:0000313" key="2">
    <source>
        <dbReference type="Proteomes" id="UP000295453"/>
    </source>
</evidence>
<reference evidence="1 2" key="1">
    <citation type="submission" date="2019-03" db="EMBL/GenBank/DDBJ databases">
        <authorList>
            <person name="Kim M.K.M."/>
        </authorList>
    </citation>
    <scope>NUCLEOTIDE SEQUENCE [LARGE SCALE GENOMIC DNA]</scope>
    <source>
        <strain evidence="1 2">18JY15-6</strain>
    </source>
</reference>
<accession>A0A4R1CFT1</accession>
<dbReference type="InterPro" id="IPR029063">
    <property type="entry name" value="SAM-dependent_MTases_sf"/>
</dbReference>
<dbReference type="EMBL" id="SJZJ01000005">
    <property type="protein sequence ID" value="TCJ30173.1"/>
    <property type="molecule type" value="Genomic_DNA"/>
</dbReference>
<dbReference type="RefSeq" id="WP_131581996.1">
    <property type="nucleotide sequence ID" value="NZ_SJZJ01000005.1"/>
</dbReference>
<comment type="caution">
    <text evidence="1">The sequence shown here is derived from an EMBL/GenBank/DDBJ whole genome shotgun (WGS) entry which is preliminary data.</text>
</comment>
<organism evidence="1 2">
    <name type="scientific">Nocardioides jejuensis</name>
    <dbReference type="NCBI Taxonomy" id="2502782"/>
    <lineage>
        <taxon>Bacteria</taxon>
        <taxon>Bacillati</taxon>
        <taxon>Actinomycetota</taxon>
        <taxon>Actinomycetes</taxon>
        <taxon>Propionibacteriales</taxon>
        <taxon>Nocardioidaceae</taxon>
        <taxon>Nocardioides</taxon>
    </lineage>
</organism>
<sequence length="354" mass="39691">MSSSANEFVARVKRANPSLVAGAVKRRVQSGLARRGYLVSRIDDEGRKYFEVSHEGDVPLPAGAEEALRADNPRLAELVEQYNALTYPSAVPTQWNDSFLKKNLSLAWFRGDNAYVWQLRLFTGGAKTRNYLAMLDIESRDKLGLFKKLKEDGLFGAFTFTFGDRVVSRDLLDSINEINYLDSQIGLSDMAAPTVLDIGAGYGRLAWRMDEALPNLGAYDCTDGVPVSTFLCEYHLGFRKVSDSVRVVPLSEIDTLRDSYTVAVNVHSFSEQSHASIKWWLGEIAKRDIGWLLIVPNTYGELLSTEVGGTREDFMPSVLAAGYELADHRTVYQNDDMREMIGLHDEFFLFKKAD</sequence>
<keyword evidence="2" id="KW-1185">Reference proteome</keyword>
<dbReference type="Proteomes" id="UP000295453">
    <property type="component" value="Unassembled WGS sequence"/>
</dbReference>
<dbReference type="OrthoDB" id="3760285at2"/>